<keyword evidence="5" id="KW-1185">Reference proteome</keyword>
<gene>
    <name evidence="2" type="ORF">EG346_19775</name>
    <name evidence="3" type="ORF">NCTC13533_02582</name>
</gene>
<evidence type="ECO:0000313" key="3">
    <source>
        <dbReference type="EMBL" id="STC98219.1"/>
    </source>
</evidence>
<evidence type="ECO:0000256" key="1">
    <source>
        <dbReference type="SAM" id="SignalP"/>
    </source>
</evidence>
<dbReference type="EMBL" id="UFVQ01000003">
    <property type="protein sequence ID" value="STC98219.1"/>
    <property type="molecule type" value="Genomic_DNA"/>
</dbReference>
<dbReference type="RefSeq" id="WP_123880934.1">
    <property type="nucleotide sequence ID" value="NZ_CP033920.1"/>
</dbReference>
<dbReference type="Proteomes" id="UP000255224">
    <property type="component" value="Unassembled WGS sequence"/>
</dbReference>
<dbReference type="KEGG" id="ccau:EG346_19775"/>
<evidence type="ECO:0000313" key="5">
    <source>
        <dbReference type="Proteomes" id="UP000273270"/>
    </source>
</evidence>
<accession>A0A3G6MA02</accession>
<evidence type="ECO:0000313" key="2">
    <source>
        <dbReference type="EMBL" id="AZA50275.1"/>
    </source>
</evidence>
<feature type="chain" id="PRO_5044586063" description="Phage Tail Collar Domain" evidence="1">
    <location>
        <begin position="19"/>
        <end position="240"/>
    </location>
</feature>
<proteinExistence type="predicted"/>
<evidence type="ECO:0000313" key="4">
    <source>
        <dbReference type="Proteomes" id="UP000255224"/>
    </source>
</evidence>
<dbReference type="OrthoDB" id="1251983at2"/>
<feature type="signal peptide" evidence="1">
    <location>
        <begin position="1"/>
        <end position="18"/>
    </location>
</feature>
<reference evidence="3 4" key="1">
    <citation type="submission" date="2018-06" db="EMBL/GenBank/DDBJ databases">
        <authorList>
            <consortium name="Pathogen Informatics"/>
            <person name="Doyle S."/>
        </authorList>
    </citation>
    <scope>NUCLEOTIDE SEQUENCE [LARGE SCALE GENOMIC DNA]</scope>
    <source>
        <strain evidence="3 4">NCTC13533</strain>
    </source>
</reference>
<reference evidence="2" key="3">
    <citation type="submission" date="2018-11" db="EMBL/GenBank/DDBJ databases">
        <title>Proposal to divide the Flavobacteriaceae and reorganize its genera based on Amino Acid Identity values calculated from whole genome sequences.</title>
        <authorList>
            <person name="Nicholson A.C."/>
            <person name="Gulvik C.A."/>
            <person name="Whitney A.M."/>
            <person name="Humrighouse B.W."/>
            <person name="Bell M."/>
            <person name="Holmes B."/>
            <person name="Steigerwalt A."/>
            <person name="Villarma A."/>
            <person name="Sheth M."/>
            <person name="Batra D."/>
            <person name="Pryor J."/>
            <person name="Bernardet J.-F."/>
            <person name="Hugo C."/>
            <person name="Kampfer P."/>
            <person name="Newman J."/>
            <person name="Mcquiston J.R."/>
        </authorList>
    </citation>
    <scope>NUCLEOTIDE SEQUENCE [LARGE SCALE GENOMIC DNA]</scope>
    <source>
        <strain evidence="2">G0188</strain>
    </source>
</reference>
<sequence>MKKVTLLIPLIISGFCLGQVGINTNNPTAMLDVNGEARIRTLPVAPDTSQLLAVDSNGFLLKISSVNIRKDVVGDIKYSRDTSDSGGWYLLNGRSIASLPAAAQANSSALGFVTNIPNFINRSERAKSGAEQLGTVGGAANLILTRNNLPNFAINGTTAIAGSHVHTLTQIQNSGSGGTGRAFSANNNGPRFSTQGSTKVLTSSGLHTHASVTLNSNGGNQAFNLTPAYLVLNAFVYLGS</sequence>
<dbReference type="AlphaFoldDB" id="A0A376DYQ2"/>
<protein>
    <recommendedName>
        <fullName evidence="6">Phage Tail Collar Domain</fullName>
    </recommendedName>
</protein>
<accession>A0A376DYQ2</accession>
<name>A0A376DYQ2_CHRCU</name>
<evidence type="ECO:0008006" key="6">
    <source>
        <dbReference type="Google" id="ProtNLM"/>
    </source>
</evidence>
<dbReference type="EMBL" id="CP033920">
    <property type="protein sequence ID" value="AZA50275.1"/>
    <property type="molecule type" value="Genomic_DNA"/>
</dbReference>
<reference evidence="5" key="2">
    <citation type="submission" date="2018-11" db="EMBL/GenBank/DDBJ databases">
        <title>Proposal to divide the Flavobacteriaceae and reorganize its genera based on Amino Acid Identity values calculated from whole genome sequences.</title>
        <authorList>
            <person name="Nicholson A.C."/>
            <person name="Gulvik C.A."/>
            <person name="Whitney A.M."/>
            <person name="Humrighouse B.W."/>
            <person name="Bell M."/>
            <person name="Holmes B."/>
            <person name="Steigerwalt A.G."/>
            <person name="Villarma A."/>
            <person name="Sheth M."/>
            <person name="Batra D."/>
            <person name="Pryor J."/>
            <person name="Bernardet J.-F."/>
            <person name="Hugo C."/>
            <person name="Kampfer P."/>
            <person name="Newman J."/>
            <person name="McQuiston J.R."/>
        </authorList>
    </citation>
    <scope>NUCLEOTIDE SEQUENCE [LARGE SCALE GENOMIC DNA]</scope>
    <source>
        <strain evidence="5">G0188</strain>
    </source>
</reference>
<organism evidence="3 4">
    <name type="scientific">Chryseobacterium carnipullorum</name>
    <dbReference type="NCBI Taxonomy" id="1124835"/>
    <lineage>
        <taxon>Bacteria</taxon>
        <taxon>Pseudomonadati</taxon>
        <taxon>Bacteroidota</taxon>
        <taxon>Flavobacteriia</taxon>
        <taxon>Flavobacteriales</taxon>
        <taxon>Weeksellaceae</taxon>
        <taxon>Chryseobacterium group</taxon>
        <taxon>Chryseobacterium</taxon>
    </lineage>
</organism>
<keyword evidence="1" id="KW-0732">Signal</keyword>
<dbReference type="Proteomes" id="UP000273270">
    <property type="component" value="Chromosome"/>
</dbReference>